<dbReference type="Proteomes" id="UP000001194">
    <property type="component" value="Unassembled WGS sequence"/>
</dbReference>
<reference evidence="1 2" key="1">
    <citation type="journal article" date="2008" name="Nature">
        <title>The genome of Laccaria bicolor provides insights into mycorrhizal symbiosis.</title>
        <authorList>
            <person name="Martin F."/>
            <person name="Aerts A."/>
            <person name="Ahren D."/>
            <person name="Brun A."/>
            <person name="Danchin E.G.J."/>
            <person name="Duchaussoy F."/>
            <person name="Gibon J."/>
            <person name="Kohler A."/>
            <person name="Lindquist E."/>
            <person name="Pereda V."/>
            <person name="Salamov A."/>
            <person name="Shapiro H.J."/>
            <person name="Wuyts J."/>
            <person name="Blaudez D."/>
            <person name="Buee M."/>
            <person name="Brokstein P."/>
            <person name="Canbaeck B."/>
            <person name="Cohen D."/>
            <person name="Courty P.E."/>
            <person name="Coutinho P.M."/>
            <person name="Delaruelle C."/>
            <person name="Detter J.C."/>
            <person name="Deveau A."/>
            <person name="DiFazio S."/>
            <person name="Duplessis S."/>
            <person name="Fraissinet-Tachet L."/>
            <person name="Lucic E."/>
            <person name="Frey-Klett P."/>
            <person name="Fourrey C."/>
            <person name="Feussner I."/>
            <person name="Gay G."/>
            <person name="Grimwood J."/>
            <person name="Hoegger P.J."/>
            <person name="Jain P."/>
            <person name="Kilaru S."/>
            <person name="Labbe J."/>
            <person name="Lin Y.C."/>
            <person name="Legue V."/>
            <person name="Le Tacon F."/>
            <person name="Marmeisse R."/>
            <person name="Melayah D."/>
            <person name="Montanini B."/>
            <person name="Muratet M."/>
            <person name="Nehls U."/>
            <person name="Niculita-Hirzel H."/>
            <person name="Oudot-Le Secq M.P."/>
            <person name="Peter M."/>
            <person name="Quesneville H."/>
            <person name="Rajashekar B."/>
            <person name="Reich M."/>
            <person name="Rouhier N."/>
            <person name="Schmutz J."/>
            <person name="Yin T."/>
            <person name="Chalot M."/>
            <person name="Henrissat B."/>
            <person name="Kuees U."/>
            <person name="Lucas S."/>
            <person name="Van de Peer Y."/>
            <person name="Podila G.K."/>
            <person name="Polle A."/>
            <person name="Pukkila P.J."/>
            <person name="Richardson P.M."/>
            <person name="Rouze P."/>
            <person name="Sanders I.R."/>
            <person name="Stajich J.E."/>
            <person name="Tunlid A."/>
            <person name="Tuskan G."/>
            <person name="Grigoriev I.V."/>
        </authorList>
    </citation>
    <scope>NUCLEOTIDE SEQUENCE [LARGE SCALE GENOMIC DNA]</scope>
    <source>
        <strain evidence="2">S238N-H82 / ATCC MYA-4686</strain>
    </source>
</reference>
<organism evidence="2">
    <name type="scientific">Laccaria bicolor (strain S238N-H82 / ATCC MYA-4686)</name>
    <name type="common">Bicoloured deceiver</name>
    <name type="synonym">Laccaria laccata var. bicolor</name>
    <dbReference type="NCBI Taxonomy" id="486041"/>
    <lineage>
        <taxon>Eukaryota</taxon>
        <taxon>Fungi</taxon>
        <taxon>Dikarya</taxon>
        <taxon>Basidiomycota</taxon>
        <taxon>Agaricomycotina</taxon>
        <taxon>Agaricomycetes</taxon>
        <taxon>Agaricomycetidae</taxon>
        <taxon>Agaricales</taxon>
        <taxon>Agaricineae</taxon>
        <taxon>Hydnangiaceae</taxon>
        <taxon>Laccaria</taxon>
    </lineage>
</organism>
<name>B0CQE4_LACBS</name>
<dbReference type="RefSeq" id="XP_001873747.1">
    <property type="nucleotide sequence ID" value="XM_001873712.1"/>
</dbReference>
<accession>B0CQE4</accession>
<dbReference type="EMBL" id="DS547091">
    <property type="protein sequence ID" value="EDR15539.1"/>
    <property type="molecule type" value="Genomic_DNA"/>
</dbReference>
<keyword evidence="2" id="KW-1185">Reference proteome</keyword>
<dbReference type="AlphaFoldDB" id="B0CQE4"/>
<dbReference type="InParanoid" id="B0CQE4"/>
<protein>
    <submittedName>
        <fullName evidence="1">Predicted protein</fullName>
    </submittedName>
</protein>
<dbReference type="HOGENOM" id="CLU_2904559_0_0_1"/>
<dbReference type="KEGG" id="lbc:LACBIDRAFT_302030"/>
<gene>
    <name evidence="1" type="ORF">LACBIDRAFT_302030</name>
</gene>
<sequence length="62" mass="7274">MTAWRMVMYNRQYCGVPFDIYFQEAYGSPETQMNYLLQRPDTPKSLRVITCFCSSAIEHTLA</sequence>
<dbReference type="GeneID" id="6069206"/>
<proteinExistence type="predicted"/>
<evidence type="ECO:0000313" key="1">
    <source>
        <dbReference type="EMBL" id="EDR15539.1"/>
    </source>
</evidence>
<evidence type="ECO:0000313" key="2">
    <source>
        <dbReference type="Proteomes" id="UP000001194"/>
    </source>
</evidence>